<comment type="caution">
    <text evidence="1">The sequence shown here is derived from an EMBL/GenBank/DDBJ whole genome shotgun (WGS) entry which is preliminary data.</text>
</comment>
<evidence type="ECO:0000313" key="2">
    <source>
        <dbReference type="Proteomes" id="UP000639338"/>
    </source>
</evidence>
<evidence type="ECO:0000313" key="1">
    <source>
        <dbReference type="EMBL" id="KAF7992310.1"/>
    </source>
</evidence>
<gene>
    <name evidence="1" type="ORF">HCN44_001635</name>
</gene>
<dbReference type="AlphaFoldDB" id="A0A834XRU3"/>
<protein>
    <submittedName>
        <fullName evidence="1">Uncharacterized protein</fullName>
    </submittedName>
</protein>
<dbReference type="Proteomes" id="UP000639338">
    <property type="component" value="Unassembled WGS sequence"/>
</dbReference>
<dbReference type="EMBL" id="JACMRX010000003">
    <property type="protein sequence ID" value="KAF7992310.1"/>
    <property type="molecule type" value="Genomic_DNA"/>
</dbReference>
<sequence>MHNLNIPTCLPPPISMSYSYLHLIVSRLNRTNQREDFLAYSLGDGYYQNCTCVERSLSFPYPDGLGIKKERINKFQKLNVPENFTTNLYAWVKARFNMEQEELRQLILERNVCLTDEKCIDLNDIGALCCPF</sequence>
<name>A0A834XRU3_APHGI</name>
<reference evidence="1 2" key="1">
    <citation type="submission" date="2020-08" db="EMBL/GenBank/DDBJ databases">
        <title>Aphidius gifuensis genome sequencing and assembly.</title>
        <authorList>
            <person name="Du Z."/>
        </authorList>
    </citation>
    <scope>NUCLEOTIDE SEQUENCE [LARGE SCALE GENOMIC DNA]</scope>
    <source>
        <strain evidence="1">YNYX2018</strain>
        <tissue evidence="1">Adults</tissue>
    </source>
</reference>
<organism evidence="1 2">
    <name type="scientific">Aphidius gifuensis</name>
    <name type="common">Parasitoid wasp</name>
    <dbReference type="NCBI Taxonomy" id="684658"/>
    <lineage>
        <taxon>Eukaryota</taxon>
        <taxon>Metazoa</taxon>
        <taxon>Ecdysozoa</taxon>
        <taxon>Arthropoda</taxon>
        <taxon>Hexapoda</taxon>
        <taxon>Insecta</taxon>
        <taxon>Pterygota</taxon>
        <taxon>Neoptera</taxon>
        <taxon>Endopterygota</taxon>
        <taxon>Hymenoptera</taxon>
        <taxon>Apocrita</taxon>
        <taxon>Ichneumonoidea</taxon>
        <taxon>Braconidae</taxon>
        <taxon>Aphidiinae</taxon>
        <taxon>Aphidius</taxon>
    </lineage>
</organism>
<keyword evidence="2" id="KW-1185">Reference proteome</keyword>
<dbReference type="OrthoDB" id="7682224at2759"/>
<proteinExistence type="predicted"/>
<accession>A0A834XRU3</accession>